<dbReference type="InterPro" id="IPR036116">
    <property type="entry name" value="FN3_sf"/>
</dbReference>
<dbReference type="EMBL" id="VXIV02001888">
    <property type="protein sequence ID" value="KAF6028906.1"/>
    <property type="molecule type" value="Genomic_DNA"/>
</dbReference>
<dbReference type="OrthoDB" id="6120333at2759"/>
<keyword evidence="1" id="KW-0812">Transmembrane</keyword>
<dbReference type="CDD" id="cd00063">
    <property type="entry name" value="FN3"/>
    <property type="match status" value="1"/>
</dbReference>
<protein>
    <recommendedName>
        <fullName evidence="4">Fibronectin type-III domain-containing protein</fullName>
    </recommendedName>
</protein>
<keyword evidence="3" id="KW-1185">Reference proteome</keyword>
<evidence type="ECO:0000313" key="3">
    <source>
        <dbReference type="Proteomes" id="UP000593567"/>
    </source>
</evidence>
<accession>A0A7J7JU10</accession>
<evidence type="ECO:0000313" key="2">
    <source>
        <dbReference type="EMBL" id="KAF6028906.1"/>
    </source>
</evidence>
<dbReference type="AlphaFoldDB" id="A0A7J7JU10"/>
<dbReference type="SUPFAM" id="SSF49265">
    <property type="entry name" value="Fibronectin type III"/>
    <property type="match status" value="1"/>
</dbReference>
<sequence length="357" mass="37954">MDNLICLQHSAKILVKWEPPYPEAPVDLYTIYYSTNKLAAQSEWVSAAVTESSLVSRVRIHPPTYFRVNAINSISQSPLSNTVMFFYQGDAGPSVQIDQVEPAVVINAETIMVEKETATVDTGTATVDRDAPTVAGNGTTLVINKYTSETATREPSFATDNSMELRDGVTTATDSHRSNCPHQELCHVSQWGCCSDGVTAAAGPGLLGCAGDAQPCDISEHECCPDGLTPAAGPNFLGCDSRLERAVNCQVTLARAPTTLSTGTMMSLVVVVEGSGMVVVEETPTDTFPMSTARQSVWILLGWVFVSYLLYLVAAVISPPDGTLTAKQDVANSSNMVDVLGTITTSELSVTVSCSVV</sequence>
<reference evidence="2" key="1">
    <citation type="submission" date="2020-06" db="EMBL/GenBank/DDBJ databases">
        <title>Draft genome of Bugula neritina, a colonial animal packing powerful symbionts and potential medicines.</title>
        <authorList>
            <person name="Rayko M."/>
        </authorList>
    </citation>
    <scope>NUCLEOTIDE SEQUENCE [LARGE SCALE GENOMIC DNA]</scope>
    <source>
        <strain evidence="2">Kwan_BN1</strain>
    </source>
</reference>
<proteinExistence type="predicted"/>
<gene>
    <name evidence="2" type="ORF">EB796_012785</name>
</gene>
<dbReference type="Gene3D" id="2.60.40.10">
    <property type="entry name" value="Immunoglobulins"/>
    <property type="match status" value="1"/>
</dbReference>
<feature type="transmembrane region" description="Helical" evidence="1">
    <location>
        <begin position="297"/>
        <end position="317"/>
    </location>
</feature>
<name>A0A7J7JU10_BUGNE</name>
<organism evidence="2 3">
    <name type="scientific">Bugula neritina</name>
    <name type="common">Brown bryozoan</name>
    <name type="synonym">Sertularia neritina</name>
    <dbReference type="NCBI Taxonomy" id="10212"/>
    <lineage>
        <taxon>Eukaryota</taxon>
        <taxon>Metazoa</taxon>
        <taxon>Spiralia</taxon>
        <taxon>Lophotrochozoa</taxon>
        <taxon>Bryozoa</taxon>
        <taxon>Gymnolaemata</taxon>
        <taxon>Cheilostomatida</taxon>
        <taxon>Flustrina</taxon>
        <taxon>Buguloidea</taxon>
        <taxon>Bugulidae</taxon>
        <taxon>Bugula</taxon>
    </lineage>
</organism>
<dbReference type="InterPro" id="IPR013783">
    <property type="entry name" value="Ig-like_fold"/>
</dbReference>
<dbReference type="InterPro" id="IPR003961">
    <property type="entry name" value="FN3_dom"/>
</dbReference>
<keyword evidence="1" id="KW-1133">Transmembrane helix</keyword>
<dbReference type="Proteomes" id="UP000593567">
    <property type="component" value="Unassembled WGS sequence"/>
</dbReference>
<evidence type="ECO:0000256" key="1">
    <source>
        <dbReference type="SAM" id="Phobius"/>
    </source>
</evidence>
<evidence type="ECO:0008006" key="4">
    <source>
        <dbReference type="Google" id="ProtNLM"/>
    </source>
</evidence>
<keyword evidence="1" id="KW-0472">Membrane</keyword>
<comment type="caution">
    <text evidence="2">The sequence shown here is derived from an EMBL/GenBank/DDBJ whole genome shotgun (WGS) entry which is preliminary data.</text>
</comment>